<feature type="transmembrane region" description="Helical" evidence="2">
    <location>
        <begin position="148"/>
        <end position="169"/>
    </location>
</feature>
<comment type="caution">
    <text evidence="3">The sequence shown here is derived from an EMBL/GenBank/DDBJ whole genome shotgun (WGS) entry which is preliminary data.</text>
</comment>
<feature type="transmembrane region" description="Helical" evidence="2">
    <location>
        <begin position="37"/>
        <end position="58"/>
    </location>
</feature>
<feature type="transmembrane region" description="Helical" evidence="2">
    <location>
        <begin position="247"/>
        <end position="270"/>
    </location>
</feature>
<accession>A0ABS2TL94</accession>
<feature type="transmembrane region" description="Helical" evidence="2">
    <location>
        <begin position="486"/>
        <end position="506"/>
    </location>
</feature>
<evidence type="ECO:0000313" key="3">
    <source>
        <dbReference type="EMBL" id="MBM9504111.1"/>
    </source>
</evidence>
<dbReference type="RefSeq" id="WP_205355994.1">
    <property type="nucleotide sequence ID" value="NZ_JADKYB010000003.1"/>
</dbReference>
<keyword evidence="4" id="KW-1185">Reference proteome</keyword>
<feature type="transmembrane region" description="Helical" evidence="2">
    <location>
        <begin position="84"/>
        <end position="104"/>
    </location>
</feature>
<feature type="compositionally biased region" description="Low complexity" evidence="1">
    <location>
        <begin position="390"/>
        <end position="417"/>
    </location>
</feature>
<feature type="compositionally biased region" description="Low complexity" evidence="1">
    <location>
        <begin position="314"/>
        <end position="326"/>
    </location>
</feature>
<sequence length="560" mass="54239">MTVPLREGLAVAEGVLGAGLLLMPPVAAGLAGGAAPWAWAFTLGTGTLFCLAIGALALSRTGPGSLAEVTGRALGPRAEDAVTALYLAGFTVGQAAIALAAWRLAAAGLGTGTGQAAWWALLVPVLATGFAARGVLPPAGWRRARPAAAWLLAVVLCADPALLSAAGLVPGGGHRWWAAAFLLLFAGVGWERVARIAPGLAGLRRTAAAVLTGALLVTAACLVPALWLRAALPPSPGAPGPVTRTAAVAAALLLATYCATNIEAAGSFLLRLRHRWGRGAAPAVAARQTVPERQAVPERVTVPRPSGPSPAPGPATHHAGPASPHAESLPALTEPALPSARTAVRTTGPASPLPETPTAPTEPAATAAGPSALSAVRTAAPTSPLPEAPTTPAVSTPATAGSAAAAALSAARTTAPTSPLPEAPTTPAEPAPATALTAGPSARSAVHTTAPASPLPEAPATPTEPAPATAGSTGPSARPAAAAARATVGVGVAVGVLLCGAGAFGWSVTGLLGGPAVATWAAYLLGGAAALRAGPAAARIPAVPAVAALAVCGIAAVLTL</sequence>
<feature type="compositionally biased region" description="Low complexity" evidence="1">
    <location>
        <begin position="431"/>
        <end position="452"/>
    </location>
</feature>
<evidence type="ECO:0000313" key="4">
    <source>
        <dbReference type="Proteomes" id="UP000749040"/>
    </source>
</evidence>
<keyword evidence="2" id="KW-0472">Membrane</keyword>
<gene>
    <name evidence="3" type="ORF">ITX44_06090</name>
</gene>
<feature type="transmembrane region" description="Helical" evidence="2">
    <location>
        <begin position="538"/>
        <end position="558"/>
    </location>
</feature>
<keyword evidence="2" id="KW-0812">Transmembrane</keyword>
<dbReference type="Proteomes" id="UP000749040">
    <property type="component" value="Unassembled WGS sequence"/>
</dbReference>
<feature type="compositionally biased region" description="Low complexity" evidence="1">
    <location>
        <begin position="358"/>
        <end position="375"/>
    </location>
</feature>
<feature type="transmembrane region" description="Helical" evidence="2">
    <location>
        <begin position="116"/>
        <end position="136"/>
    </location>
</feature>
<proteinExistence type="predicted"/>
<feature type="region of interest" description="Disordered" evidence="1">
    <location>
        <begin position="282"/>
        <end position="477"/>
    </location>
</feature>
<feature type="transmembrane region" description="Helical" evidence="2">
    <location>
        <begin position="175"/>
        <end position="194"/>
    </location>
</feature>
<feature type="compositionally biased region" description="Pro residues" evidence="1">
    <location>
        <begin position="418"/>
        <end position="430"/>
    </location>
</feature>
<reference evidence="3 4" key="1">
    <citation type="submission" date="2021-01" db="EMBL/GenBank/DDBJ databases">
        <title>Streptomyces acididurans sp. nov., isolated from a peat swamp forest soil.</title>
        <authorList>
            <person name="Chantavorakit T."/>
            <person name="Duangmal K."/>
        </authorList>
    </citation>
    <scope>NUCLEOTIDE SEQUENCE [LARGE SCALE GENOMIC DNA]</scope>
    <source>
        <strain evidence="3 4">KK5PA1</strain>
    </source>
</reference>
<feature type="transmembrane region" description="Helical" evidence="2">
    <location>
        <begin position="206"/>
        <end position="227"/>
    </location>
</feature>
<evidence type="ECO:0000256" key="1">
    <source>
        <dbReference type="SAM" id="MobiDB-lite"/>
    </source>
</evidence>
<name>A0ABS2TL94_9ACTN</name>
<organism evidence="3 4">
    <name type="scientific">Actinacidiphila acididurans</name>
    <dbReference type="NCBI Taxonomy" id="2784346"/>
    <lineage>
        <taxon>Bacteria</taxon>
        <taxon>Bacillati</taxon>
        <taxon>Actinomycetota</taxon>
        <taxon>Actinomycetes</taxon>
        <taxon>Kitasatosporales</taxon>
        <taxon>Streptomycetaceae</taxon>
        <taxon>Actinacidiphila</taxon>
    </lineage>
</organism>
<dbReference type="EMBL" id="JADKYB010000003">
    <property type="protein sequence ID" value="MBM9504111.1"/>
    <property type="molecule type" value="Genomic_DNA"/>
</dbReference>
<protein>
    <submittedName>
        <fullName evidence="3">Uncharacterized protein</fullName>
    </submittedName>
</protein>
<feature type="compositionally biased region" description="Low complexity" evidence="1">
    <location>
        <begin position="466"/>
        <end position="477"/>
    </location>
</feature>
<dbReference type="Gene3D" id="1.20.1740.10">
    <property type="entry name" value="Amino acid/polyamine transporter I"/>
    <property type="match status" value="1"/>
</dbReference>
<feature type="transmembrane region" description="Helical" evidence="2">
    <location>
        <begin position="9"/>
        <end position="31"/>
    </location>
</feature>
<keyword evidence="2" id="KW-1133">Transmembrane helix</keyword>
<feature type="compositionally biased region" description="Pro residues" evidence="1">
    <location>
        <begin position="453"/>
        <end position="465"/>
    </location>
</feature>
<feature type="transmembrane region" description="Helical" evidence="2">
    <location>
        <begin position="512"/>
        <end position="531"/>
    </location>
</feature>
<evidence type="ECO:0000256" key="2">
    <source>
        <dbReference type="SAM" id="Phobius"/>
    </source>
</evidence>